<name>A0A8J5LAG9_ZINOF</name>
<dbReference type="Gene3D" id="3.30.200.20">
    <property type="entry name" value="Phosphorylase Kinase, domain 1"/>
    <property type="match status" value="1"/>
</dbReference>
<dbReference type="InterPro" id="IPR011009">
    <property type="entry name" value="Kinase-like_dom_sf"/>
</dbReference>
<proteinExistence type="inferred from homology"/>
<evidence type="ECO:0000313" key="10">
    <source>
        <dbReference type="EMBL" id="KAG6511211.1"/>
    </source>
</evidence>
<dbReference type="AlphaFoldDB" id="A0A8J5LAG9"/>
<keyword evidence="6 7" id="KW-0067">ATP-binding</keyword>
<dbReference type="GO" id="GO:0030154">
    <property type="term" value="P:cell differentiation"/>
    <property type="evidence" value="ECO:0007669"/>
    <property type="project" value="TreeGrafter"/>
</dbReference>
<dbReference type="PROSITE" id="PS00108">
    <property type="entry name" value="PROTEIN_KINASE_ST"/>
    <property type="match status" value="1"/>
</dbReference>
<evidence type="ECO:0000256" key="5">
    <source>
        <dbReference type="ARBA" id="ARBA00022777"/>
    </source>
</evidence>
<evidence type="ECO:0000256" key="8">
    <source>
        <dbReference type="RuleBase" id="RU000304"/>
    </source>
</evidence>
<evidence type="ECO:0000256" key="6">
    <source>
        <dbReference type="ARBA" id="ARBA00022840"/>
    </source>
</evidence>
<keyword evidence="11" id="KW-1185">Reference proteome</keyword>
<dbReference type="PANTHER" id="PTHR24057">
    <property type="entry name" value="GLYCOGEN SYNTHASE KINASE-3 ALPHA"/>
    <property type="match status" value="1"/>
</dbReference>
<accession>A0A8J5LAG9</accession>
<keyword evidence="4 7" id="KW-0547">Nucleotide-binding</keyword>
<dbReference type="GO" id="GO:0005737">
    <property type="term" value="C:cytoplasm"/>
    <property type="evidence" value="ECO:0007669"/>
    <property type="project" value="TreeGrafter"/>
</dbReference>
<dbReference type="PROSITE" id="PS50011">
    <property type="entry name" value="PROTEIN_KINASE_DOM"/>
    <property type="match status" value="1"/>
</dbReference>
<dbReference type="InterPro" id="IPR008271">
    <property type="entry name" value="Ser/Thr_kinase_AS"/>
</dbReference>
<dbReference type="SUPFAM" id="SSF56112">
    <property type="entry name" value="Protein kinase-like (PK-like)"/>
    <property type="match status" value="1"/>
</dbReference>
<dbReference type="Proteomes" id="UP000734854">
    <property type="component" value="Unassembled WGS sequence"/>
</dbReference>
<dbReference type="Gene3D" id="1.10.510.10">
    <property type="entry name" value="Transferase(Phosphotransferase) domain 1"/>
    <property type="match status" value="1"/>
</dbReference>
<feature type="domain" description="Protein kinase" evidence="9">
    <location>
        <begin position="37"/>
        <end position="253"/>
    </location>
</feature>
<comment type="caution">
    <text evidence="10">The sequence shown here is derived from an EMBL/GenBank/DDBJ whole genome shotgun (WGS) entry which is preliminary data.</text>
</comment>
<keyword evidence="5" id="KW-0418">Kinase</keyword>
<feature type="binding site" evidence="7">
    <location>
        <position position="67"/>
    </location>
    <ligand>
        <name>ATP</name>
        <dbReference type="ChEBI" id="CHEBI:30616"/>
    </ligand>
</feature>
<evidence type="ECO:0000313" key="11">
    <source>
        <dbReference type="Proteomes" id="UP000734854"/>
    </source>
</evidence>
<comment type="similarity">
    <text evidence="1">Belongs to the protein kinase superfamily. CMGC Ser/Thr protein kinase family. GSK-3 subfamily.</text>
</comment>
<reference evidence="10 11" key="1">
    <citation type="submission" date="2020-08" db="EMBL/GenBank/DDBJ databases">
        <title>Plant Genome Project.</title>
        <authorList>
            <person name="Zhang R.-G."/>
        </authorList>
    </citation>
    <scope>NUCLEOTIDE SEQUENCE [LARGE SCALE GENOMIC DNA]</scope>
    <source>
        <tissue evidence="10">Rhizome</tissue>
    </source>
</reference>
<evidence type="ECO:0000256" key="2">
    <source>
        <dbReference type="ARBA" id="ARBA00022527"/>
    </source>
</evidence>
<dbReference type="InterPro" id="IPR050591">
    <property type="entry name" value="GSK-3"/>
</dbReference>
<gene>
    <name evidence="10" type="ORF">ZIOFF_029268</name>
</gene>
<dbReference type="FunFam" id="3.30.200.20:FF:000009">
    <property type="entry name" value="Glycogen synthase kinase-3 beta"/>
    <property type="match status" value="1"/>
</dbReference>
<dbReference type="InterPro" id="IPR017441">
    <property type="entry name" value="Protein_kinase_ATP_BS"/>
</dbReference>
<protein>
    <recommendedName>
        <fullName evidence="9">Protein kinase domain-containing protein</fullName>
    </recommendedName>
</protein>
<keyword evidence="3" id="KW-0808">Transferase</keyword>
<dbReference type="InterPro" id="IPR000719">
    <property type="entry name" value="Prot_kinase_dom"/>
</dbReference>
<dbReference type="GO" id="GO:0005524">
    <property type="term" value="F:ATP binding"/>
    <property type="evidence" value="ECO:0007669"/>
    <property type="project" value="UniProtKB-UniRule"/>
</dbReference>
<dbReference type="GO" id="GO:0005634">
    <property type="term" value="C:nucleus"/>
    <property type="evidence" value="ECO:0007669"/>
    <property type="project" value="TreeGrafter"/>
</dbReference>
<sequence length="253" mass="29021">MLHQASFMEESDPVNGHIISTTIGGKNGEPKQTTISYVAERVVGTGSFGIVFQAKCLEAGETVAIKKVLQDRKYKNRELQLMRSMDHPNVISLRHFFYSTTRRDELFLNLVMEYVPETLYGVLRHYRSVNQRMPLIYVKLYTYQLFRGLAYIHTVPGVCHRDVKPQNVLVDPLTHQVKLCDFGSAKVLVCFYFEFYIHLEACAHPFFDELRDANTRLPNGRPLPSLFNFKQELAGASLEIIDKLIPDHVKGQP</sequence>
<evidence type="ECO:0000256" key="4">
    <source>
        <dbReference type="ARBA" id="ARBA00022741"/>
    </source>
</evidence>
<evidence type="ECO:0000259" key="9">
    <source>
        <dbReference type="PROSITE" id="PS50011"/>
    </source>
</evidence>
<dbReference type="PANTHER" id="PTHR24057:SF5">
    <property type="entry name" value="SHAGGY-RELATED PROTEIN KINASE IOTA-RELATED"/>
    <property type="match status" value="1"/>
</dbReference>
<dbReference type="GO" id="GO:0004674">
    <property type="term" value="F:protein serine/threonine kinase activity"/>
    <property type="evidence" value="ECO:0007669"/>
    <property type="project" value="UniProtKB-KW"/>
</dbReference>
<evidence type="ECO:0000256" key="1">
    <source>
        <dbReference type="ARBA" id="ARBA00005527"/>
    </source>
</evidence>
<dbReference type="SMART" id="SM00220">
    <property type="entry name" value="S_TKc"/>
    <property type="match status" value="1"/>
</dbReference>
<organism evidence="10 11">
    <name type="scientific">Zingiber officinale</name>
    <name type="common">Ginger</name>
    <name type="synonym">Amomum zingiber</name>
    <dbReference type="NCBI Taxonomy" id="94328"/>
    <lineage>
        <taxon>Eukaryota</taxon>
        <taxon>Viridiplantae</taxon>
        <taxon>Streptophyta</taxon>
        <taxon>Embryophyta</taxon>
        <taxon>Tracheophyta</taxon>
        <taxon>Spermatophyta</taxon>
        <taxon>Magnoliopsida</taxon>
        <taxon>Liliopsida</taxon>
        <taxon>Zingiberales</taxon>
        <taxon>Zingiberaceae</taxon>
        <taxon>Zingiber</taxon>
    </lineage>
</organism>
<evidence type="ECO:0000256" key="3">
    <source>
        <dbReference type="ARBA" id="ARBA00022679"/>
    </source>
</evidence>
<dbReference type="GO" id="GO:0009742">
    <property type="term" value="P:brassinosteroid mediated signaling pathway"/>
    <property type="evidence" value="ECO:0007669"/>
    <property type="project" value="TreeGrafter"/>
</dbReference>
<keyword evidence="2 8" id="KW-0723">Serine/threonine-protein kinase</keyword>
<dbReference type="EMBL" id="JACMSC010000008">
    <property type="protein sequence ID" value="KAG6511211.1"/>
    <property type="molecule type" value="Genomic_DNA"/>
</dbReference>
<evidence type="ECO:0000256" key="7">
    <source>
        <dbReference type="PROSITE-ProRule" id="PRU10141"/>
    </source>
</evidence>
<dbReference type="Pfam" id="PF00069">
    <property type="entry name" value="Pkinase"/>
    <property type="match status" value="1"/>
</dbReference>
<dbReference type="PROSITE" id="PS00107">
    <property type="entry name" value="PROTEIN_KINASE_ATP"/>
    <property type="match status" value="1"/>
</dbReference>